<feature type="region of interest" description="Disordered" evidence="13">
    <location>
        <begin position="1"/>
        <end position="215"/>
    </location>
</feature>
<dbReference type="InterPro" id="IPR027417">
    <property type="entry name" value="P-loop_NTPase"/>
</dbReference>
<dbReference type="Pfam" id="PF00533">
    <property type="entry name" value="BRCT"/>
    <property type="match status" value="1"/>
</dbReference>
<dbReference type="InterPro" id="IPR012178">
    <property type="entry name" value="RFC1"/>
</dbReference>
<dbReference type="InterPro" id="IPR013725">
    <property type="entry name" value="DNA_replication_fac_RFC1_C"/>
</dbReference>
<dbReference type="PROSITE" id="PS50172">
    <property type="entry name" value="BRCT"/>
    <property type="match status" value="1"/>
</dbReference>
<dbReference type="GO" id="GO:0003677">
    <property type="term" value="F:DNA binding"/>
    <property type="evidence" value="ECO:0007669"/>
    <property type="project" value="UniProtKB-KW"/>
</dbReference>
<dbReference type="FunFam" id="3.40.50.300:FF:000395">
    <property type="entry name" value="Replication factor C subunit 1"/>
    <property type="match status" value="1"/>
</dbReference>
<evidence type="ECO:0000256" key="7">
    <source>
        <dbReference type="ARBA" id="ARBA00022840"/>
    </source>
</evidence>
<evidence type="ECO:0000313" key="15">
    <source>
        <dbReference type="EMBL" id="CAD7247193.1"/>
    </source>
</evidence>
<evidence type="ECO:0000256" key="12">
    <source>
        <dbReference type="PIRNR" id="PIRNR036578"/>
    </source>
</evidence>
<evidence type="ECO:0000256" key="1">
    <source>
        <dbReference type="ARBA" id="ARBA00004123"/>
    </source>
</evidence>
<evidence type="ECO:0000259" key="14">
    <source>
        <dbReference type="PROSITE" id="PS50172"/>
    </source>
</evidence>
<dbReference type="InterPro" id="IPR036420">
    <property type="entry name" value="BRCT_dom_sf"/>
</dbReference>
<reference evidence="15" key="1">
    <citation type="submission" date="2020-11" db="EMBL/GenBank/DDBJ databases">
        <authorList>
            <person name="Tran Van P."/>
        </authorList>
    </citation>
    <scope>NUCLEOTIDE SEQUENCE</scope>
</reference>
<keyword evidence="5 12" id="KW-0235">DNA replication</keyword>
<comment type="subcellular location">
    <subcellularLocation>
        <location evidence="1 12">Nucleus</location>
    </subcellularLocation>
</comment>
<keyword evidence="4" id="KW-0597">Phosphoprotein</keyword>
<comment type="subunit">
    <text evidence="11">Large subunit of the RFC complex, an heteropentameric complex consisting of RFC1 and four small subunits RFC2, RFC3, RFC4 and RFC5; the RFC complex interacts with PCNA and the interaction involves RFC1.</text>
</comment>
<evidence type="ECO:0000256" key="5">
    <source>
        <dbReference type="ARBA" id="ARBA00022705"/>
    </source>
</evidence>
<dbReference type="GO" id="GO:0006260">
    <property type="term" value="P:DNA replication"/>
    <property type="evidence" value="ECO:0007669"/>
    <property type="project" value="UniProtKB-KW"/>
</dbReference>
<evidence type="ECO:0000256" key="2">
    <source>
        <dbReference type="ARBA" id="ARBA00006116"/>
    </source>
</evidence>
<protein>
    <recommendedName>
        <fullName evidence="3 12">Replication factor C subunit 1</fullName>
    </recommendedName>
</protein>
<dbReference type="Pfam" id="PF25361">
    <property type="entry name" value="AAA_lid_RFC1"/>
    <property type="match status" value="1"/>
</dbReference>
<dbReference type="GO" id="GO:0003689">
    <property type="term" value="F:DNA clamp loader activity"/>
    <property type="evidence" value="ECO:0007669"/>
    <property type="project" value="UniProtKB-UniRule"/>
</dbReference>
<dbReference type="PANTHER" id="PTHR23389:SF6">
    <property type="entry name" value="REPLICATION FACTOR C SUBUNIT 1"/>
    <property type="match status" value="1"/>
</dbReference>
<proteinExistence type="inferred from homology"/>
<dbReference type="EMBL" id="LR900891">
    <property type="protein sequence ID" value="CAD7247193.1"/>
    <property type="molecule type" value="Genomic_DNA"/>
</dbReference>
<dbReference type="GO" id="GO:0006281">
    <property type="term" value="P:DNA repair"/>
    <property type="evidence" value="ECO:0007669"/>
    <property type="project" value="InterPro"/>
</dbReference>
<keyword evidence="7 12" id="KW-0067">ATP-binding</keyword>
<feature type="compositionally biased region" description="Polar residues" evidence="13">
    <location>
        <begin position="76"/>
        <end position="91"/>
    </location>
</feature>
<dbReference type="Proteomes" id="UP000677054">
    <property type="component" value="Unassembled WGS sequence"/>
</dbReference>
<dbReference type="Gene3D" id="3.40.50.300">
    <property type="entry name" value="P-loop containing nucleotide triphosphate hydrolases"/>
    <property type="match status" value="1"/>
</dbReference>
<feature type="compositionally biased region" description="Basic and acidic residues" evidence="13">
    <location>
        <begin position="15"/>
        <end position="24"/>
    </location>
</feature>
<dbReference type="Pfam" id="PF08519">
    <property type="entry name" value="RFC1"/>
    <property type="match status" value="1"/>
</dbReference>
<dbReference type="Pfam" id="PF00004">
    <property type="entry name" value="AAA"/>
    <property type="match status" value="1"/>
</dbReference>
<accession>A0A7R8XAW6</accession>
<feature type="domain" description="BRCT" evidence="14">
    <location>
        <begin position="260"/>
        <end position="338"/>
    </location>
</feature>
<feature type="compositionally biased region" description="Basic and acidic residues" evidence="13">
    <location>
        <begin position="105"/>
        <end position="114"/>
    </location>
</feature>
<keyword evidence="16" id="KW-1185">Reference proteome</keyword>
<feature type="compositionally biased region" description="Acidic residues" evidence="13">
    <location>
        <begin position="897"/>
        <end position="919"/>
    </location>
</feature>
<evidence type="ECO:0000256" key="10">
    <source>
        <dbReference type="ARBA" id="ARBA00054501"/>
    </source>
</evidence>
<feature type="region of interest" description="Disordered" evidence="13">
    <location>
        <begin position="336"/>
        <end position="409"/>
    </location>
</feature>
<keyword evidence="8" id="KW-0238">DNA-binding</keyword>
<evidence type="ECO:0000256" key="11">
    <source>
        <dbReference type="ARBA" id="ARBA00064311"/>
    </source>
</evidence>
<dbReference type="InterPro" id="IPR047854">
    <property type="entry name" value="RFC_lid"/>
</dbReference>
<evidence type="ECO:0000256" key="6">
    <source>
        <dbReference type="ARBA" id="ARBA00022741"/>
    </source>
</evidence>
<dbReference type="SUPFAM" id="SSF48019">
    <property type="entry name" value="post-AAA+ oligomerization domain-like"/>
    <property type="match status" value="1"/>
</dbReference>
<evidence type="ECO:0000256" key="8">
    <source>
        <dbReference type="ARBA" id="ARBA00023125"/>
    </source>
</evidence>
<dbReference type="CDD" id="cd18140">
    <property type="entry name" value="HLD_clamp_RFC"/>
    <property type="match status" value="1"/>
</dbReference>
<dbReference type="SMART" id="SM00292">
    <property type="entry name" value="BRCT"/>
    <property type="match status" value="1"/>
</dbReference>
<dbReference type="Gene3D" id="1.10.8.60">
    <property type="match status" value="1"/>
</dbReference>
<dbReference type="PIRSF" id="PIRSF036578">
    <property type="entry name" value="RFC1"/>
    <property type="match status" value="1"/>
</dbReference>
<dbReference type="GO" id="GO:0016887">
    <property type="term" value="F:ATP hydrolysis activity"/>
    <property type="evidence" value="ECO:0007669"/>
    <property type="project" value="InterPro"/>
</dbReference>
<dbReference type="InterPro" id="IPR001357">
    <property type="entry name" value="BRCT_dom"/>
</dbReference>
<dbReference type="Gene3D" id="3.40.50.10190">
    <property type="entry name" value="BRCT domain"/>
    <property type="match status" value="1"/>
</dbReference>
<dbReference type="CDD" id="cd17752">
    <property type="entry name" value="BRCT_RFC1"/>
    <property type="match status" value="1"/>
</dbReference>
<feature type="compositionally biased region" description="Acidic residues" evidence="13">
    <location>
        <begin position="40"/>
        <end position="50"/>
    </location>
</feature>
<evidence type="ECO:0000256" key="4">
    <source>
        <dbReference type="ARBA" id="ARBA00022553"/>
    </source>
</evidence>
<dbReference type="FunFam" id="3.40.50.10190:FF:000001">
    <property type="entry name" value="Replication factor C subunit 1"/>
    <property type="match status" value="1"/>
</dbReference>
<evidence type="ECO:0000256" key="9">
    <source>
        <dbReference type="ARBA" id="ARBA00023242"/>
    </source>
</evidence>
<dbReference type="CDD" id="cd00009">
    <property type="entry name" value="AAA"/>
    <property type="match status" value="1"/>
</dbReference>
<keyword evidence="9 12" id="KW-0539">Nucleus</keyword>
<comment type="function">
    <text evidence="10">Subunit of the replication factor C (RFC) complex which acts during elongation of primed DNA templates by DNA polymerases delta and epsilon, and is necessary for ATP-dependent loading of proliferating cell nuclear antigen (PCNA) onto primed DNA. This subunit binds to the primer-template junction. Binds the PO-B transcription element as well as other GA rich DNA sequences. Can bind single- or double-stranded DNA.</text>
</comment>
<feature type="compositionally biased region" description="Basic and acidic residues" evidence="13">
    <location>
        <begin position="55"/>
        <end position="72"/>
    </location>
</feature>
<evidence type="ECO:0000256" key="13">
    <source>
        <dbReference type="SAM" id="MobiDB-lite"/>
    </source>
</evidence>
<dbReference type="InterPro" id="IPR008921">
    <property type="entry name" value="DNA_pol3_clamp-load_cplx_C"/>
</dbReference>
<dbReference type="SMART" id="SM00382">
    <property type="entry name" value="AAA"/>
    <property type="match status" value="1"/>
</dbReference>
<evidence type="ECO:0000313" key="16">
    <source>
        <dbReference type="Proteomes" id="UP000677054"/>
    </source>
</evidence>
<sequence>MDIRRFLTKAGPCANHRDTEEKKSPGGGKTAGKKRRIVDSDSDFENDEDPIPPKLRSEGKKRESPRKKKEEVASLTPVSISQYFSSSTAVPSCSPIKKSVNGKADTPKKIKEPSRCSPRKPIASVADVSCPSSAKKHVIKKEKEQGETLKPEPTLRSSPRKAAVVMSTQLSPQPQKAKVEESPARAEGKGKKMKLEGSKEQEMEVDEETRRKKEEQRNSYLQYLHRGGPAHPGSKTIPEASSLFLFSSILASVYEASLLGEEGCLEGVTFVVTGVLDSLGREESEDLIKQYGGKVTHSVSKNTTYLLVGNDPGPKKIEKAEKLGTKVLDEDGLLELIRTHPGKNKDTSTQNVDKKQYAKKTHEKHKLESKTEVPPVKRAKIEAPQMKESPKTPKEEPSISKAADSDISGETEMWRSGSFCDAGPWARGDDGAYHKAALLSGPPGVGKTTVALLACKELGFHAVELNASDTRSKRLLHDNLLEGLQNMSISSKGLWLDLRSGMTESHVLIMDEVDGMAGNEDRGGIAELISLIKTSRVPIICLANDRNHPKIRSLANHCYDLRFSKPRVEQIRGAMMSICFKEGLQVKPQALDEIILGTNQDLRQILHHLSLWSAGEKKSLFLEDVKAEANKSKKDLNHAMIDTIDGLFLSYQGPWDVVKSVFSPEEHKDKSINDKAALFFQDYSLGPLFVHENYLNVNPIAAKGNVKKALGLVSETADSLCLSDLVKKTIRSQNAWSLLPAQAIYASVLPGELMEGHFRAQINFPAWFGKNSRRGKMSRLIQELHAHMRLRISGGRQAVNLDYAEKLKEAIAEPLVNHGQEGIQETLNFLEEYSLLREDLESLAEITTWPGSHNPDPFSKVDSKVKASFTRAYNKSGRLNPFAMEGKKKTKRVPEFSSEDGMEEDEALEEEEDEEDEDLPPTIKVKGGRGGGKKPESQVKGRGGGKKSETGELKAGPSSSGEKSRGRGRGRGRMQ</sequence>
<feature type="region of interest" description="Disordered" evidence="13">
    <location>
        <begin position="880"/>
        <end position="975"/>
    </location>
</feature>
<dbReference type="EMBL" id="CAJPEV010001374">
    <property type="protein sequence ID" value="CAG0892298.1"/>
    <property type="molecule type" value="Genomic_DNA"/>
</dbReference>
<dbReference type="PANTHER" id="PTHR23389">
    <property type="entry name" value="CHROMOSOME TRANSMISSION FIDELITY FACTOR 18"/>
    <property type="match status" value="1"/>
</dbReference>
<dbReference type="AlphaFoldDB" id="A0A7R8XAW6"/>
<gene>
    <name evidence="15" type="ORF">DSTB1V02_LOCUS7027</name>
</gene>
<feature type="compositionally biased region" description="Basic and acidic residues" evidence="13">
    <location>
        <begin position="141"/>
        <end position="150"/>
    </location>
</feature>
<dbReference type="GO" id="GO:0005524">
    <property type="term" value="F:ATP binding"/>
    <property type="evidence" value="ECO:0007669"/>
    <property type="project" value="UniProtKB-UniRule"/>
</dbReference>
<feature type="compositionally biased region" description="Basic residues" evidence="13">
    <location>
        <begin position="966"/>
        <end position="975"/>
    </location>
</feature>
<name>A0A7R8XAW6_9CRUS</name>
<dbReference type="GO" id="GO:0005663">
    <property type="term" value="C:DNA replication factor C complex"/>
    <property type="evidence" value="ECO:0007669"/>
    <property type="project" value="InterPro"/>
</dbReference>
<dbReference type="Gene3D" id="1.20.272.10">
    <property type="match status" value="1"/>
</dbReference>
<dbReference type="InterPro" id="IPR003959">
    <property type="entry name" value="ATPase_AAA_core"/>
</dbReference>
<dbReference type="OrthoDB" id="446168at2759"/>
<dbReference type="InterPro" id="IPR003593">
    <property type="entry name" value="AAA+_ATPase"/>
</dbReference>
<dbReference type="SUPFAM" id="SSF52113">
    <property type="entry name" value="BRCT domain"/>
    <property type="match status" value="1"/>
</dbReference>
<organism evidence="15">
    <name type="scientific">Darwinula stevensoni</name>
    <dbReference type="NCBI Taxonomy" id="69355"/>
    <lineage>
        <taxon>Eukaryota</taxon>
        <taxon>Metazoa</taxon>
        <taxon>Ecdysozoa</taxon>
        <taxon>Arthropoda</taxon>
        <taxon>Crustacea</taxon>
        <taxon>Oligostraca</taxon>
        <taxon>Ostracoda</taxon>
        <taxon>Podocopa</taxon>
        <taxon>Podocopida</taxon>
        <taxon>Darwinulocopina</taxon>
        <taxon>Darwinuloidea</taxon>
        <taxon>Darwinulidae</taxon>
        <taxon>Darwinula</taxon>
    </lineage>
</organism>
<feature type="compositionally biased region" description="Basic and acidic residues" evidence="13">
    <location>
        <begin position="177"/>
        <end position="215"/>
    </location>
</feature>
<dbReference type="FunFam" id="1.20.272.10:FF:000005">
    <property type="entry name" value="Replication factor C subunit 1"/>
    <property type="match status" value="1"/>
</dbReference>
<feature type="compositionally biased region" description="Basic and acidic residues" evidence="13">
    <location>
        <begin position="388"/>
        <end position="398"/>
    </location>
</feature>
<dbReference type="FunFam" id="1.10.8.60:FF:000021">
    <property type="entry name" value="Replication factor C subunit 1"/>
    <property type="match status" value="1"/>
</dbReference>
<keyword evidence="6 12" id="KW-0547">Nucleotide-binding</keyword>
<dbReference type="SUPFAM" id="SSF52540">
    <property type="entry name" value="P-loop containing nucleoside triphosphate hydrolases"/>
    <property type="match status" value="1"/>
</dbReference>
<dbReference type="GO" id="GO:0005634">
    <property type="term" value="C:nucleus"/>
    <property type="evidence" value="ECO:0007669"/>
    <property type="project" value="UniProtKB-SubCell"/>
</dbReference>
<evidence type="ECO:0000256" key="3">
    <source>
        <dbReference type="ARBA" id="ARBA00020401"/>
    </source>
</evidence>
<comment type="similarity">
    <text evidence="2 12">Belongs to the activator 1 large subunit family.</text>
</comment>